<dbReference type="EMBL" id="HBEA01008232">
    <property type="protein sequence ID" value="CAD8256846.1"/>
    <property type="molecule type" value="Transcribed_RNA"/>
</dbReference>
<feature type="domain" description="FAM13A-like" evidence="2">
    <location>
        <begin position="435"/>
        <end position="487"/>
    </location>
</feature>
<sequence>MEVVSTVLSRLEAQAPLQIAWQELGRRGAGELKRAQETLSRPRNGSSDPVFLMDVLLYSLGALEPPLLPPDVYEAAEDACRSLGGHAPPPQLLQHILADLEKPRMDVLRSLFRFFRALADEDEATAQLLAQLVSPNLGRPAGAARLSLRHKEGLAAIEVFAKNCIMFSDVIFLRLDIAAPIPSPAPSPSSPSPSPTATAPSHAFVLMAIRSTVQEWTNPKRIHEALEAEERHEKESASAPAPAASSPAMFGPFGPRRVAGSLERRRMVQACRVLRTQITKFEERFAETHGHPPKGAERAPLGSTYAQYRSWKRFIREDAAQHIQRCFREHRRKKENQHATKKTKLLKQKRIVKQQLKAFDQDFYEKHGRLPKKAEKEPIRKLYEVYNGIKKEMEKYSAVEEAMDLESEVSASNAGDASSTEANPIIVFNDRHISLVDLRKERKILHRVLRQFEEDFKFRNGRDVSCAEDIAPVAQEYTKYKEIKKILSAYQ</sequence>
<name>A0A7R9U7W0_9STRA</name>
<feature type="domain" description="FAM13A-like" evidence="2">
    <location>
        <begin position="336"/>
        <end position="395"/>
    </location>
</feature>
<evidence type="ECO:0000259" key="2">
    <source>
        <dbReference type="Pfam" id="PF26116"/>
    </source>
</evidence>
<evidence type="ECO:0000256" key="1">
    <source>
        <dbReference type="SAM" id="MobiDB-lite"/>
    </source>
</evidence>
<gene>
    <name evidence="3" type="ORF">PPYR1160_LOCUS6338</name>
</gene>
<dbReference type="AlphaFoldDB" id="A0A7R9U7W0"/>
<dbReference type="PANTHER" id="PTHR15904:SF17">
    <property type="entry name" value="RHO-GAP DOMAIN-CONTAINING PROTEIN"/>
    <property type="match status" value="1"/>
</dbReference>
<feature type="region of interest" description="Disordered" evidence="1">
    <location>
        <begin position="228"/>
        <end position="252"/>
    </location>
</feature>
<dbReference type="Gene3D" id="1.10.10.1460">
    <property type="match status" value="1"/>
</dbReference>
<accession>A0A7R9U7W0</accession>
<organism evidence="3">
    <name type="scientific">Pinguiococcus pyrenoidosus</name>
    <dbReference type="NCBI Taxonomy" id="172671"/>
    <lineage>
        <taxon>Eukaryota</taxon>
        <taxon>Sar</taxon>
        <taxon>Stramenopiles</taxon>
        <taxon>Ochrophyta</taxon>
        <taxon>Pinguiophyceae</taxon>
        <taxon>Pinguiochrysidales</taxon>
        <taxon>Pinguiochrysidaceae</taxon>
        <taxon>Pinguiococcus</taxon>
    </lineage>
</organism>
<feature type="domain" description="FAM13A-like" evidence="2">
    <location>
        <begin position="272"/>
        <end position="316"/>
    </location>
</feature>
<dbReference type="Gene3D" id="1.10.555.10">
    <property type="entry name" value="Rho GTPase activation protein"/>
    <property type="match status" value="1"/>
</dbReference>
<dbReference type="InterPro" id="IPR008936">
    <property type="entry name" value="Rho_GTPase_activation_prot"/>
</dbReference>
<reference evidence="3" key="1">
    <citation type="submission" date="2021-01" db="EMBL/GenBank/DDBJ databases">
        <authorList>
            <person name="Corre E."/>
            <person name="Pelletier E."/>
            <person name="Niang G."/>
            <person name="Scheremetjew M."/>
            <person name="Finn R."/>
            <person name="Kale V."/>
            <person name="Holt S."/>
            <person name="Cochrane G."/>
            <person name="Meng A."/>
            <person name="Brown T."/>
            <person name="Cohen L."/>
        </authorList>
    </citation>
    <scope>NUCLEOTIDE SEQUENCE</scope>
    <source>
        <strain evidence="3">CCMP2078</strain>
    </source>
</reference>
<proteinExistence type="predicted"/>
<dbReference type="Pfam" id="PF26116">
    <property type="entry name" value="FAM13A"/>
    <property type="match status" value="3"/>
</dbReference>
<dbReference type="PANTHER" id="PTHR15904">
    <property type="entry name" value="FAM13"/>
    <property type="match status" value="1"/>
</dbReference>
<dbReference type="InterPro" id="IPR059029">
    <property type="entry name" value="FAM13A_dom"/>
</dbReference>
<feature type="compositionally biased region" description="Low complexity" evidence="1">
    <location>
        <begin position="237"/>
        <end position="248"/>
    </location>
</feature>
<protein>
    <recommendedName>
        <fullName evidence="2">FAM13A-like domain-containing protein</fullName>
    </recommendedName>
</protein>
<dbReference type="InterPro" id="IPR039102">
    <property type="entry name" value="FAM13"/>
</dbReference>
<dbReference type="SUPFAM" id="SSF48350">
    <property type="entry name" value="GTPase activation domain, GAP"/>
    <property type="match status" value="1"/>
</dbReference>
<evidence type="ECO:0000313" key="3">
    <source>
        <dbReference type="EMBL" id="CAD8256846.1"/>
    </source>
</evidence>